<dbReference type="Pfam" id="PF00078">
    <property type="entry name" value="RVT_1"/>
    <property type="match status" value="1"/>
</dbReference>
<dbReference type="PANTHER" id="PTHR33064">
    <property type="entry name" value="POL PROTEIN"/>
    <property type="match status" value="1"/>
</dbReference>
<evidence type="ECO:0000259" key="2">
    <source>
        <dbReference type="PROSITE" id="PS50878"/>
    </source>
</evidence>
<name>A0A2S2PNA9_SCHGA</name>
<sequence length="131" mass="15115">MTTYLDDIIIPSKSEHDMLEVLELVLKALVRANLTLKPSKCSFGMNTLDYLGFRIAEGEIRPGRKVDALANFPRPRDAHEIRRFLGLAGYFRRFIVKYAELAEPLTLLTAKDAPYRWQDNQQDAFEKLNRS</sequence>
<dbReference type="AlphaFoldDB" id="A0A2S2PNA9"/>
<dbReference type="PANTHER" id="PTHR33064:SF37">
    <property type="entry name" value="RIBONUCLEASE H"/>
    <property type="match status" value="1"/>
</dbReference>
<dbReference type="GO" id="GO:0003964">
    <property type="term" value="F:RNA-directed DNA polymerase activity"/>
    <property type="evidence" value="ECO:0007669"/>
    <property type="project" value="UniProtKB-EC"/>
</dbReference>
<evidence type="ECO:0000313" key="3">
    <source>
        <dbReference type="EMBL" id="MBY30788.1"/>
    </source>
</evidence>
<dbReference type="Gene3D" id="3.30.70.270">
    <property type="match status" value="2"/>
</dbReference>
<dbReference type="InterPro" id="IPR043128">
    <property type="entry name" value="Rev_trsase/Diguanyl_cyclase"/>
</dbReference>
<reference evidence="3" key="1">
    <citation type="submission" date="2018-04" db="EMBL/GenBank/DDBJ databases">
        <title>Transcriptome of Schizaphis graminum biotype I.</title>
        <authorList>
            <person name="Scully E.D."/>
            <person name="Geib S.M."/>
            <person name="Palmer N.A."/>
            <person name="Koch K."/>
            <person name="Bradshaw J."/>
            <person name="Heng-Moss T."/>
            <person name="Sarath G."/>
        </authorList>
    </citation>
    <scope>NUCLEOTIDE SEQUENCE</scope>
</reference>
<gene>
    <name evidence="3" type="primary">POL_19</name>
    <name evidence="3" type="ORF">g.997</name>
</gene>
<dbReference type="InterPro" id="IPR043502">
    <property type="entry name" value="DNA/RNA_pol_sf"/>
</dbReference>
<accession>A0A2S2PNA9</accession>
<dbReference type="InterPro" id="IPR051320">
    <property type="entry name" value="Viral_Replic_Matur_Polypro"/>
</dbReference>
<evidence type="ECO:0000256" key="1">
    <source>
        <dbReference type="ARBA" id="ARBA00012493"/>
    </source>
</evidence>
<dbReference type="SUPFAM" id="SSF56672">
    <property type="entry name" value="DNA/RNA polymerases"/>
    <property type="match status" value="1"/>
</dbReference>
<dbReference type="EC" id="2.7.7.49" evidence="1"/>
<dbReference type="EMBL" id="GGMR01018169">
    <property type="protein sequence ID" value="MBY30788.1"/>
    <property type="molecule type" value="Transcribed_RNA"/>
</dbReference>
<dbReference type="PROSITE" id="PS50878">
    <property type="entry name" value="RT_POL"/>
    <property type="match status" value="1"/>
</dbReference>
<feature type="domain" description="Reverse transcriptase" evidence="2">
    <location>
        <begin position="1"/>
        <end position="55"/>
    </location>
</feature>
<dbReference type="FunFam" id="3.30.70.270:FF:000020">
    <property type="entry name" value="Transposon Tf2-6 polyprotein-like Protein"/>
    <property type="match status" value="1"/>
</dbReference>
<proteinExistence type="predicted"/>
<dbReference type="InterPro" id="IPR000477">
    <property type="entry name" value="RT_dom"/>
</dbReference>
<protein>
    <recommendedName>
        <fullName evidence="1">RNA-directed DNA polymerase</fullName>
        <ecNumber evidence="1">2.7.7.49</ecNumber>
    </recommendedName>
</protein>
<organism evidence="3">
    <name type="scientific">Schizaphis graminum</name>
    <name type="common">Green bug aphid</name>
    <dbReference type="NCBI Taxonomy" id="13262"/>
    <lineage>
        <taxon>Eukaryota</taxon>
        <taxon>Metazoa</taxon>
        <taxon>Ecdysozoa</taxon>
        <taxon>Arthropoda</taxon>
        <taxon>Hexapoda</taxon>
        <taxon>Insecta</taxon>
        <taxon>Pterygota</taxon>
        <taxon>Neoptera</taxon>
        <taxon>Paraneoptera</taxon>
        <taxon>Hemiptera</taxon>
        <taxon>Sternorrhyncha</taxon>
        <taxon>Aphidomorpha</taxon>
        <taxon>Aphidoidea</taxon>
        <taxon>Aphididae</taxon>
        <taxon>Aphidini</taxon>
        <taxon>Schizaphis</taxon>
    </lineage>
</organism>